<evidence type="ECO:0000313" key="2">
    <source>
        <dbReference type="Proteomes" id="UP000294355"/>
    </source>
</evidence>
<sequence length="31" mass="3491">MNKASIARLGEKGDVLFSIEKLNYKLVINLI</sequence>
<gene>
    <name evidence="1" type="ORF">AC2117_01285</name>
</gene>
<organism evidence="1 2">
    <name type="scientific">Acinetobacter calcoaceticus</name>
    <dbReference type="NCBI Taxonomy" id="471"/>
    <lineage>
        <taxon>Bacteria</taxon>
        <taxon>Pseudomonadati</taxon>
        <taxon>Pseudomonadota</taxon>
        <taxon>Gammaproteobacteria</taxon>
        <taxon>Moraxellales</taxon>
        <taxon>Moraxellaceae</taxon>
        <taxon>Acinetobacter</taxon>
        <taxon>Acinetobacter calcoaceticus/baumannii complex</taxon>
    </lineage>
</organism>
<name>A0A446ZI06_ACICA</name>
<protein>
    <submittedName>
        <fullName evidence="1">Uncharacterized protein</fullName>
    </submittedName>
</protein>
<dbReference type="AlphaFoldDB" id="A0A446ZI06"/>
<reference evidence="1 2" key="1">
    <citation type="submission" date="2018-08" db="EMBL/GenBank/DDBJ databases">
        <authorList>
            <person name="Gonzaga-Molto A."/>
        </authorList>
    </citation>
    <scope>NUCLEOTIDE SEQUENCE [LARGE SCALE GENOMIC DNA]</scope>
    <source>
        <strain evidence="1">Acinetobacter calcoaceticus str. 2117</strain>
    </source>
</reference>
<accession>A0A446ZI06</accession>
<proteinExistence type="predicted"/>
<dbReference type="Proteomes" id="UP000294355">
    <property type="component" value="Chromosome"/>
</dbReference>
<dbReference type="EMBL" id="LS999521">
    <property type="protein sequence ID" value="VAX44106.1"/>
    <property type="molecule type" value="Genomic_DNA"/>
</dbReference>
<evidence type="ECO:0000313" key="1">
    <source>
        <dbReference type="EMBL" id="VAX44106.1"/>
    </source>
</evidence>